<evidence type="ECO:0000313" key="4">
    <source>
        <dbReference type="EMBL" id="KKR97579.1"/>
    </source>
</evidence>
<name>A0A0G0V9D0_9BACT</name>
<feature type="domain" description="Carbohydrate kinase PfkB" evidence="3">
    <location>
        <begin position="18"/>
        <end position="302"/>
    </location>
</feature>
<accession>A0A0G0V9D0</accession>
<dbReference type="InterPro" id="IPR029056">
    <property type="entry name" value="Ribokinase-like"/>
</dbReference>
<dbReference type="EMBL" id="LCAU01000012">
    <property type="protein sequence ID" value="KKR97579.1"/>
    <property type="molecule type" value="Genomic_DNA"/>
</dbReference>
<comment type="caution">
    <text evidence="4">The sequence shown here is derived from an EMBL/GenBank/DDBJ whole genome shotgun (WGS) entry which is preliminary data.</text>
</comment>
<evidence type="ECO:0000256" key="1">
    <source>
        <dbReference type="ARBA" id="ARBA00022679"/>
    </source>
</evidence>
<dbReference type="InterPro" id="IPR011611">
    <property type="entry name" value="PfkB_dom"/>
</dbReference>
<dbReference type="InterPro" id="IPR002173">
    <property type="entry name" value="Carboh/pur_kinase_PfkB_CS"/>
</dbReference>
<dbReference type="Gene3D" id="3.40.1190.20">
    <property type="match status" value="1"/>
</dbReference>
<dbReference type="Proteomes" id="UP000034746">
    <property type="component" value="Unassembled WGS sequence"/>
</dbReference>
<dbReference type="GO" id="GO:0016301">
    <property type="term" value="F:kinase activity"/>
    <property type="evidence" value="ECO:0007669"/>
    <property type="project" value="UniProtKB-KW"/>
</dbReference>
<dbReference type="SUPFAM" id="SSF53613">
    <property type="entry name" value="Ribokinase-like"/>
    <property type="match status" value="1"/>
</dbReference>
<gene>
    <name evidence="4" type="ORF">UU48_C0012G0018</name>
</gene>
<keyword evidence="2" id="KW-0418">Kinase</keyword>
<dbReference type="PROSITE" id="PS00583">
    <property type="entry name" value="PFKB_KINASES_1"/>
    <property type="match status" value="1"/>
</dbReference>
<dbReference type="PANTHER" id="PTHR10584">
    <property type="entry name" value="SUGAR KINASE"/>
    <property type="match status" value="1"/>
</dbReference>
<evidence type="ECO:0000259" key="3">
    <source>
        <dbReference type="Pfam" id="PF00294"/>
    </source>
</evidence>
<sequence length="323" mass="35780">MFDMITIGDIKLDTFVILDEASVQCQLKMPDCLLCIDYGAKIPVKVVDSQIAGTAPNVATGLARMGMKTAVMSIMGEDGTRHLALTRFKEEGISPAYIRVSKKEPSAYSVVLNFKGEKTILTSHIQRAYRLPRKLGRTKWMYVGEMGPGYELLYRSIMALRKKQPIFLGINPGTIQIEERKQIFLDFLSTADVLFVNREEAQKITQVTTTEIHHLATSLWQLGAKKVVITDGGNGSYSFDGKELHSCPIFPGKLVEATGAGDAFATGYISALMHNQFHDEALRWGAVNSTSVVGKVGPQAGLLTLSQIRRRLRKVQNFHVVKM</sequence>
<protein>
    <recommendedName>
        <fullName evidence="3">Carbohydrate kinase PfkB domain-containing protein</fullName>
    </recommendedName>
</protein>
<evidence type="ECO:0000313" key="5">
    <source>
        <dbReference type="Proteomes" id="UP000034746"/>
    </source>
</evidence>
<dbReference type="Pfam" id="PF00294">
    <property type="entry name" value="PfkB"/>
    <property type="match status" value="1"/>
</dbReference>
<evidence type="ECO:0000256" key="2">
    <source>
        <dbReference type="ARBA" id="ARBA00022777"/>
    </source>
</evidence>
<dbReference type="PANTHER" id="PTHR10584:SF166">
    <property type="entry name" value="RIBOKINASE"/>
    <property type="match status" value="1"/>
</dbReference>
<organism evidence="4 5">
    <name type="scientific">Candidatus Uhrbacteria bacterium GW2011_GWF2_41_16</name>
    <dbReference type="NCBI Taxonomy" id="1618997"/>
    <lineage>
        <taxon>Bacteria</taxon>
        <taxon>Candidatus Uhriibacteriota</taxon>
    </lineage>
</organism>
<dbReference type="AlphaFoldDB" id="A0A0G0V9D0"/>
<reference evidence="4 5" key="1">
    <citation type="journal article" date="2015" name="Nature">
        <title>rRNA introns, odd ribosomes, and small enigmatic genomes across a large radiation of phyla.</title>
        <authorList>
            <person name="Brown C.T."/>
            <person name="Hug L.A."/>
            <person name="Thomas B.C."/>
            <person name="Sharon I."/>
            <person name="Castelle C.J."/>
            <person name="Singh A."/>
            <person name="Wilkins M.J."/>
            <person name="Williams K.H."/>
            <person name="Banfield J.F."/>
        </authorList>
    </citation>
    <scope>NUCLEOTIDE SEQUENCE [LARGE SCALE GENOMIC DNA]</scope>
</reference>
<proteinExistence type="predicted"/>
<keyword evidence="1" id="KW-0808">Transferase</keyword>